<dbReference type="Gene3D" id="3.30.70.330">
    <property type="match status" value="1"/>
</dbReference>
<dbReference type="RefSeq" id="XP_010495540.1">
    <property type="nucleotide sequence ID" value="XM_010497238.2"/>
</dbReference>
<keyword evidence="3" id="KW-0396">Initiation factor</keyword>
<evidence type="ECO:0000313" key="8">
    <source>
        <dbReference type="Proteomes" id="UP000694864"/>
    </source>
</evidence>
<organism evidence="8 9">
    <name type="scientific">Camelina sativa</name>
    <name type="common">False flax</name>
    <name type="synonym">Myagrum sativum</name>
    <dbReference type="NCBI Taxonomy" id="90675"/>
    <lineage>
        <taxon>Eukaryota</taxon>
        <taxon>Viridiplantae</taxon>
        <taxon>Streptophyta</taxon>
        <taxon>Embryophyta</taxon>
        <taxon>Tracheophyta</taxon>
        <taxon>Spermatophyta</taxon>
        <taxon>Magnoliopsida</taxon>
        <taxon>eudicotyledons</taxon>
        <taxon>Gunneridae</taxon>
        <taxon>Pentapetalae</taxon>
        <taxon>rosids</taxon>
        <taxon>malvids</taxon>
        <taxon>Brassicales</taxon>
        <taxon>Brassicaceae</taxon>
        <taxon>Camelineae</taxon>
        <taxon>Camelina</taxon>
    </lineage>
</organism>
<keyword evidence="2" id="KW-0963">Cytoplasm</keyword>
<name>A0ABM0Y4W0_CAMSA</name>
<dbReference type="InterPro" id="IPR011400">
    <property type="entry name" value="EIF3B"/>
</dbReference>
<reference evidence="8" key="1">
    <citation type="journal article" date="2014" name="Nat. Commun.">
        <title>The emerging biofuel crop Camelina sativa retains a highly undifferentiated hexaploid genome structure.</title>
        <authorList>
            <person name="Kagale S."/>
            <person name="Koh C."/>
            <person name="Nixon J."/>
            <person name="Bollina V."/>
            <person name="Clarke W.E."/>
            <person name="Tuteja R."/>
            <person name="Spillane C."/>
            <person name="Robinson S.J."/>
            <person name="Links M.G."/>
            <person name="Clarke C."/>
            <person name="Higgins E.E."/>
            <person name="Huebert T."/>
            <person name="Sharpe A.G."/>
            <person name="Parkin I.A."/>
        </authorList>
    </citation>
    <scope>NUCLEOTIDE SEQUENCE [LARGE SCALE GENOMIC DNA]</scope>
    <source>
        <strain evidence="8">cv. DH55</strain>
    </source>
</reference>
<protein>
    <submittedName>
        <fullName evidence="9">Eukaryotic translation initiation factor 3 subunit B-like</fullName>
    </submittedName>
</protein>
<gene>
    <name evidence="9" type="primary">LOC104772647</name>
</gene>
<dbReference type="PROSITE" id="PS50102">
    <property type="entry name" value="RRM"/>
    <property type="match status" value="1"/>
</dbReference>
<dbReference type="Pfam" id="PF00076">
    <property type="entry name" value="RRM_1"/>
    <property type="match status" value="1"/>
</dbReference>
<evidence type="ECO:0000256" key="1">
    <source>
        <dbReference type="ARBA" id="ARBA00004496"/>
    </source>
</evidence>
<dbReference type="InterPro" id="IPR012677">
    <property type="entry name" value="Nucleotide-bd_a/b_plait_sf"/>
</dbReference>
<dbReference type="InterPro" id="IPR034363">
    <property type="entry name" value="eIF3B_RRM"/>
</dbReference>
<dbReference type="InterPro" id="IPR000504">
    <property type="entry name" value="RRM_dom"/>
</dbReference>
<reference evidence="9" key="2">
    <citation type="submission" date="2025-08" db="UniProtKB">
        <authorList>
            <consortium name="RefSeq"/>
        </authorList>
    </citation>
    <scope>IDENTIFICATION</scope>
    <source>
        <tissue evidence="9">Leaf</tissue>
    </source>
</reference>
<dbReference type="Proteomes" id="UP000694864">
    <property type="component" value="Chromosome 20"/>
</dbReference>
<dbReference type="SUPFAM" id="SSF54928">
    <property type="entry name" value="RNA-binding domain, RBD"/>
    <property type="match status" value="1"/>
</dbReference>
<evidence type="ECO:0000259" key="7">
    <source>
        <dbReference type="PROSITE" id="PS50102"/>
    </source>
</evidence>
<dbReference type="InterPro" id="IPR035979">
    <property type="entry name" value="RBD_domain_sf"/>
</dbReference>
<evidence type="ECO:0000256" key="4">
    <source>
        <dbReference type="ARBA" id="ARBA00022884"/>
    </source>
</evidence>
<dbReference type="Pfam" id="PF08662">
    <property type="entry name" value="eIF2A"/>
    <property type="match status" value="1"/>
</dbReference>
<sequence>MEVLDIDARAAKLGIDWSQVNLDSIQLPPGQDFGIESDDEAVYHDDQSEFDTGFGNIIVVDHLPVVPKEKFEKLEGVVKKIYNQIGVIKENGLWMPVDPVTKMTLGYCFIEFNSPQEAQNAKEKSHGYKLDKSHIFAVNMFDDFDRLMNVKEEWEPPQARPYVPGENLQKWLTDEKARDQLVIRSGPDTEVFWNDARQKNPEPVHKRPVSYLDLPIEWDPTGRYVATAVTSVHEMENGFTIWSFNGNLLYRILKDHFFQLAWRPRPPSFLTAEKEDEIAKNLKKYSKKYEAEDQDVSLLLSEQDREKRKALNEEWEKWVMQWKSLHEEEKLARQSLRDGEVSDVEEDEYEAKEVEFEDVIDVTEEIVQESM</sequence>
<feature type="domain" description="RRM" evidence="7">
    <location>
        <begin position="56"/>
        <end position="143"/>
    </location>
</feature>
<keyword evidence="8" id="KW-1185">Reference proteome</keyword>
<evidence type="ECO:0000256" key="3">
    <source>
        <dbReference type="ARBA" id="ARBA00022540"/>
    </source>
</evidence>
<evidence type="ECO:0000256" key="6">
    <source>
        <dbReference type="PROSITE-ProRule" id="PRU00176"/>
    </source>
</evidence>
<proteinExistence type="predicted"/>
<dbReference type="PANTHER" id="PTHR14068:SF0">
    <property type="entry name" value="EUKARYOTIC TRANSLATION INITIATION FACTOR 3 SUBUNIT B"/>
    <property type="match status" value="1"/>
</dbReference>
<dbReference type="PANTHER" id="PTHR14068">
    <property type="entry name" value="EUKARYOTIC TRANSLATION INITIATION FACTOR 3 EIF3 -RELATED"/>
    <property type="match status" value="1"/>
</dbReference>
<accession>A0ABM0Y4W0</accession>
<evidence type="ECO:0000256" key="5">
    <source>
        <dbReference type="ARBA" id="ARBA00022917"/>
    </source>
</evidence>
<comment type="subcellular location">
    <subcellularLocation>
        <location evidence="1">Cytoplasm</location>
    </subcellularLocation>
</comment>
<dbReference type="CDD" id="cd12278">
    <property type="entry name" value="RRM_eIF3B"/>
    <property type="match status" value="1"/>
</dbReference>
<evidence type="ECO:0000256" key="2">
    <source>
        <dbReference type="ARBA" id="ARBA00022490"/>
    </source>
</evidence>
<keyword evidence="4 6" id="KW-0694">RNA-binding</keyword>
<evidence type="ECO:0000313" key="9">
    <source>
        <dbReference type="RefSeq" id="XP_010495540.1"/>
    </source>
</evidence>
<dbReference type="InterPro" id="IPR013979">
    <property type="entry name" value="TIF_beta_prop-like"/>
</dbReference>
<dbReference type="GeneID" id="104772647"/>
<keyword evidence="5" id="KW-0648">Protein biosynthesis</keyword>